<keyword evidence="2" id="KW-1185">Reference proteome</keyword>
<dbReference type="CDD" id="cd01427">
    <property type="entry name" value="HAD_like"/>
    <property type="match status" value="1"/>
</dbReference>
<dbReference type="Pfam" id="PF00702">
    <property type="entry name" value="Hydrolase"/>
    <property type="match status" value="1"/>
</dbReference>
<dbReference type="EMBL" id="QXHD01000004">
    <property type="protein sequence ID" value="NEZ55152.1"/>
    <property type="molecule type" value="Genomic_DNA"/>
</dbReference>
<dbReference type="GO" id="GO:0005829">
    <property type="term" value="C:cytosol"/>
    <property type="evidence" value="ECO:0007669"/>
    <property type="project" value="TreeGrafter"/>
</dbReference>
<dbReference type="GO" id="GO:0006281">
    <property type="term" value="P:DNA repair"/>
    <property type="evidence" value="ECO:0007669"/>
    <property type="project" value="TreeGrafter"/>
</dbReference>
<evidence type="ECO:0000313" key="1">
    <source>
        <dbReference type="EMBL" id="NEZ55152.1"/>
    </source>
</evidence>
<dbReference type="AlphaFoldDB" id="A0A6M0RHE0"/>
<name>A0A6M0RHE0_9CYAN</name>
<dbReference type="GO" id="GO:0008967">
    <property type="term" value="F:phosphoglycolate phosphatase activity"/>
    <property type="evidence" value="ECO:0007669"/>
    <property type="project" value="TreeGrafter"/>
</dbReference>
<dbReference type="Proteomes" id="UP000481033">
    <property type="component" value="Unassembled WGS sequence"/>
</dbReference>
<dbReference type="Gene3D" id="1.10.150.240">
    <property type="entry name" value="Putative phosphatase, domain 2"/>
    <property type="match status" value="1"/>
</dbReference>
<reference evidence="1 2" key="1">
    <citation type="journal article" date="2020" name="Microb. Ecol.">
        <title>Ecogenomics of the Marine Benthic Filamentous Cyanobacterium Adonisia.</title>
        <authorList>
            <person name="Walter J.M."/>
            <person name="Coutinho F.H."/>
            <person name="Leomil L."/>
            <person name="Hargreaves P.I."/>
            <person name="Campeao M.E."/>
            <person name="Vieira V.V."/>
            <person name="Silva B.S."/>
            <person name="Fistarol G.O."/>
            <person name="Salomon P.S."/>
            <person name="Sawabe T."/>
            <person name="Mino S."/>
            <person name="Hosokawa M."/>
            <person name="Miyashita H."/>
            <person name="Maruyama F."/>
            <person name="van Verk M.C."/>
            <person name="Dutilh B.E."/>
            <person name="Thompson C.C."/>
            <person name="Thompson F.L."/>
        </authorList>
    </citation>
    <scope>NUCLEOTIDE SEQUENCE [LARGE SCALE GENOMIC DNA]</scope>
    <source>
        <strain evidence="1 2">CCMR0081</strain>
    </source>
</reference>
<dbReference type="SFLD" id="SFLDG01129">
    <property type="entry name" value="C1.5:_HAD__Beta-PGM__Phosphata"/>
    <property type="match status" value="1"/>
</dbReference>
<organism evidence="1 2">
    <name type="scientific">Adonisia turfae CCMR0081</name>
    <dbReference type="NCBI Taxonomy" id="2292702"/>
    <lineage>
        <taxon>Bacteria</taxon>
        <taxon>Bacillati</taxon>
        <taxon>Cyanobacteriota</taxon>
        <taxon>Adonisia</taxon>
        <taxon>Adonisia turfae</taxon>
    </lineage>
</organism>
<gene>
    <name evidence="1" type="ORF">DXZ20_05560</name>
</gene>
<evidence type="ECO:0000313" key="2">
    <source>
        <dbReference type="Proteomes" id="UP000481033"/>
    </source>
</evidence>
<sequence>MVYFVTVKSVVTVFCNGKQFTNIDAVFLDKDGTLANVAAYLQQLGYNQAKLMEQSLPGAYGLTLKALGIDSTGLSASGLLAVGSRQETIIGTAAAAAMAGYPWVKALELAIHSLTVADQQCSPKAAYTPLLPGVLDFLQRLRHVGLSVIMVSADTQSNLEDFVNRYQLQTYFDKLQGTSSPHPTKGAPDFLPAACQSIGLSPGQGMVIGDSTSDLRMAQSTGGFIGYLGGWQPTLSETDILDDECSGIICGFATNFSQITMH</sequence>
<dbReference type="PANTHER" id="PTHR43434">
    <property type="entry name" value="PHOSPHOGLYCOLATE PHOSPHATASE"/>
    <property type="match status" value="1"/>
</dbReference>
<dbReference type="InterPro" id="IPR036412">
    <property type="entry name" value="HAD-like_sf"/>
</dbReference>
<dbReference type="PANTHER" id="PTHR43434:SF1">
    <property type="entry name" value="PHOSPHOGLYCOLATE PHOSPHATASE"/>
    <property type="match status" value="1"/>
</dbReference>
<protein>
    <submittedName>
        <fullName evidence="1">HAD family hydrolase</fullName>
    </submittedName>
</protein>
<dbReference type="SUPFAM" id="SSF56784">
    <property type="entry name" value="HAD-like"/>
    <property type="match status" value="1"/>
</dbReference>
<dbReference type="InterPro" id="IPR006439">
    <property type="entry name" value="HAD-SF_hydro_IA"/>
</dbReference>
<accession>A0A6M0RHE0</accession>
<dbReference type="InterPro" id="IPR050155">
    <property type="entry name" value="HAD-like_hydrolase_sf"/>
</dbReference>
<proteinExistence type="predicted"/>
<dbReference type="SFLD" id="SFLDS00003">
    <property type="entry name" value="Haloacid_Dehalogenase"/>
    <property type="match status" value="1"/>
</dbReference>
<dbReference type="InterPro" id="IPR023198">
    <property type="entry name" value="PGP-like_dom2"/>
</dbReference>
<dbReference type="InterPro" id="IPR023214">
    <property type="entry name" value="HAD_sf"/>
</dbReference>
<dbReference type="Gene3D" id="3.40.50.1000">
    <property type="entry name" value="HAD superfamily/HAD-like"/>
    <property type="match status" value="1"/>
</dbReference>
<keyword evidence="1" id="KW-0378">Hydrolase</keyword>
<comment type="caution">
    <text evidence="1">The sequence shown here is derived from an EMBL/GenBank/DDBJ whole genome shotgun (WGS) entry which is preliminary data.</text>
</comment>
<dbReference type="NCBIfam" id="TIGR01549">
    <property type="entry name" value="HAD-SF-IA-v1"/>
    <property type="match status" value="1"/>
</dbReference>